<dbReference type="GeneID" id="73289457"/>
<dbReference type="KEGG" id="sawl:NGM29_05385"/>
<comment type="subcellular location">
    <subcellularLocation>
        <location evidence="6">Cytoplasm</location>
    </subcellularLocation>
</comment>
<keyword evidence="1 6" id="KW-0806">Transcription termination</keyword>
<dbReference type="GO" id="GO:0005829">
    <property type="term" value="C:cytosol"/>
    <property type="evidence" value="ECO:0007669"/>
    <property type="project" value="TreeGrafter"/>
</dbReference>
<evidence type="ECO:0000313" key="9">
    <source>
        <dbReference type="EMBL" id="UTF54704.1"/>
    </source>
</evidence>
<evidence type="ECO:0000259" key="8">
    <source>
        <dbReference type="Pfam" id="PF26594"/>
    </source>
</evidence>
<comment type="similarity">
    <text evidence="6">Belongs to the NusA family.</text>
</comment>
<dbReference type="CDD" id="cd22531">
    <property type="entry name" value="KH-II_NusA_arch_rpt2"/>
    <property type="match status" value="1"/>
</dbReference>
<feature type="domain" description="NusA-like second KH" evidence="8">
    <location>
        <begin position="74"/>
        <end position="135"/>
    </location>
</feature>
<protein>
    <recommendedName>
        <fullName evidence="6">Probable transcription termination protein NusA</fullName>
    </recommendedName>
</protein>
<organism evidence="9 10">
    <name type="scientific">Natronosalvus rutilus</name>
    <dbReference type="NCBI Taxonomy" id="2953753"/>
    <lineage>
        <taxon>Archaea</taxon>
        <taxon>Methanobacteriati</taxon>
        <taxon>Methanobacteriota</taxon>
        <taxon>Stenosarchaea group</taxon>
        <taxon>Halobacteria</taxon>
        <taxon>Halobacteriales</taxon>
        <taxon>Natrialbaceae</taxon>
        <taxon>Natronosalvus</taxon>
    </lineage>
</organism>
<keyword evidence="4 6" id="KW-0805">Transcription regulation</keyword>
<keyword evidence="10" id="KW-1185">Reference proteome</keyword>
<dbReference type="NCBIfam" id="TIGR01952">
    <property type="entry name" value="nusA_arch"/>
    <property type="match status" value="1"/>
</dbReference>
<dbReference type="GO" id="GO:0006353">
    <property type="term" value="P:DNA-templated transcription termination"/>
    <property type="evidence" value="ECO:0007669"/>
    <property type="project" value="UniProtKB-UniRule"/>
</dbReference>
<gene>
    <name evidence="6" type="primary">nusA</name>
    <name evidence="9" type="ORF">NGM29_05385</name>
</gene>
<dbReference type="InterPro" id="IPR015946">
    <property type="entry name" value="KH_dom-like_a/b"/>
</dbReference>
<dbReference type="Gene3D" id="3.30.300.20">
    <property type="match status" value="2"/>
</dbReference>
<proteinExistence type="inferred from homology"/>
<evidence type="ECO:0000256" key="3">
    <source>
        <dbReference type="ARBA" id="ARBA00022884"/>
    </source>
</evidence>
<evidence type="ECO:0000256" key="1">
    <source>
        <dbReference type="ARBA" id="ARBA00022472"/>
    </source>
</evidence>
<sequence length="139" mass="15053">MTITLEDDARQFIALFEDVSGISGQDCLVFEDHLVIVVPAGTMGQAVGARGQHVQQFERRTGRSVRLVEGSNDPEAFVANTLAPAAVRNVTISENDTTVAYVEVPEDDRGVAIGTDGRRIEDARTLADRHFGIDDVQLA</sequence>
<evidence type="ECO:0000256" key="5">
    <source>
        <dbReference type="ARBA" id="ARBA00023163"/>
    </source>
</evidence>
<dbReference type="PANTHER" id="PTHR22648:SF0">
    <property type="entry name" value="TRANSCRIPTION TERMINATION_ANTITERMINATION PROTEIN NUSA"/>
    <property type="match status" value="1"/>
</dbReference>
<dbReference type="InterPro" id="IPR030842">
    <property type="entry name" value="TF_NusA_bacterial"/>
</dbReference>
<evidence type="ECO:0000256" key="7">
    <source>
        <dbReference type="PROSITE-ProRule" id="PRU00117"/>
    </source>
</evidence>
<evidence type="ECO:0000256" key="2">
    <source>
        <dbReference type="ARBA" id="ARBA00022490"/>
    </source>
</evidence>
<dbReference type="PANTHER" id="PTHR22648">
    <property type="entry name" value="TRANSCRIPTION TERMINATION FACTOR NUSA"/>
    <property type="match status" value="1"/>
</dbReference>
<evidence type="ECO:0000256" key="6">
    <source>
        <dbReference type="HAMAP-Rule" id="MF_00945"/>
    </source>
</evidence>
<keyword evidence="5 6" id="KW-0804">Transcription</keyword>
<evidence type="ECO:0000313" key="10">
    <source>
        <dbReference type="Proteomes" id="UP001056855"/>
    </source>
</evidence>
<name>A0A9E7NAC1_9EURY</name>
<keyword evidence="2 6" id="KW-0963">Cytoplasm</keyword>
<dbReference type="HAMAP" id="MF_00945_A">
    <property type="entry name" value="NusA_A"/>
    <property type="match status" value="1"/>
</dbReference>
<dbReference type="RefSeq" id="WP_254159411.1">
    <property type="nucleotide sequence ID" value="NZ_CP100355.1"/>
</dbReference>
<comment type="function">
    <text evidence="6">Participates in transcription termination.</text>
</comment>
<dbReference type="SUPFAM" id="SSF54814">
    <property type="entry name" value="Prokaryotic type KH domain (KH-domain type II)"/>
    <property type="match status" value="2"/>
</dbReference>
<keyword evidence="3 7" id="KW-0694">RNA-binding</keyword>
<accession>A0A9E7NAC1</accession>
<dbReference type="InterPro" id="IPR009019">
    <property type="entry name" value="KH_sf_prok-type"/>
</dbReference>
<dbReference type="Proteomes" id="UP001056855">
    <property type="component" value="Chromosome"/>
</dbReference>
<reference evidence="9" key="1">
    <citation type="submission" date="2022-06" db="EMBL/GenBank/DDBJ databases">
        <title>Diverse halophilic archaea isolated from saline environments.</title>
        <authorList>
            <person name="Cui H.-L."/>
        </authorList>
    </citation>
    <scope>NUCLEOTIDE SEQUENCE</scope>
    <source>
        <strain evidence="9">WLHS1</strain>
    </source>
</reference>
<dbReference type="InterPro" id="IPR058582">
    <property type="entry name" value="KH_NusA_2nd"/>
</dbReference>
<dbReference type="GO" id="GO:0031564">
    <property type="term" value="P:transcription antitermination"/>
    <property type="evidence" value="ECO:0007669"/>
    <property type="project" value="InterPro"/>
</dbReference>
<dbReference type="InterPro" id="IPR010212">
    <property type="entry name" value="NusA_arc"/>
</dbReference>
<dbReference type="Pfam" id="PF26594">
    <property type="entry name" value="KH_NusA_2nd"/>
    <property type="match status" value="1"/>
</dbReference>
<dbReference type="EMBL" id="CP100355">
    <property type="protein sequence ID" value="UTF54704.1"/>
    <property type="molecule type" value="Genomic_DNA"/>
</dbReference>
<dbReference type="GO" id="GO:0003723">
    <property type="term" value="F:RNA binding"/>
    <property type="evidence" value="ECO:0007669"/>
    <property type="project" value="UniProtKB-UniRule"/>
</dbReference>
<dbReference type="AlphaFoldDB" id="A0A9E7NAC1"/>
<evidence type="ECO:0000256" key="4">
    <source>
        <dbReference type="ARBA" id="ARBA00023015"/>
    </source>
</evidence>
<dbReference type="PROSITE" id="PS50084">
    <property type="entry name" value="KH_TYPE_1"/>
    <property type="match status" value="1"/>
</dbReference>